<evidence type="ECO:0000313" key="2">
    <source>
        <dbReference type="EMBL" id="MEX6689596.1"/>
    </source>
</evidence>
<dbReference type="InterPro" id="IPR036291">
    <property type="entry name" value="NAD(P)-bd_dom_sf"/>
</dbReference>
<name>A0ABV3ZKG9_9BACT</name>
<dbReference type="InterPro" id="IPR001509">
    <property type="entry name" value="Epimerase_deHydtase"/>
</dbReference>
<evidence type="ECO:0000313" key="3">
    <source>
        <dbReference type="Proteomes" id="UP001560573"/>
    </source>
</evidence>
<dbReference type="Proteomes" id="UP001560573">
    <property type="component" value="Unassembled WGS sequence"/>
</dbReference>
<dbReference type="RefSeq" id="WP_369331003.1">
    <property type="nucleotide sequence ID" value="NZ_JAULBC010000006.1"/>
</dbReference>
<dbReference type="Pfam" id="PF01370">
    <property type="entry name" value="Epimerase"/>
    <property type="match status" value="1"/>
</dbReference>
<dbReference type="PANTHER" id="PTHR48079:SF6">
    <property type="entry name" value="NAD(P)-BINDING DOMAIN-CONTAINING PROTEIN-RELATED"/>
    <property type="match status" value="1"/>
</dbReference>
<gene>
    <name evidence="2" type="ORF">QTN47_18980</name>
</gene>
<keyword evidence="3" id="KW-1185">Reference proteome</keyword>
<dbReference type="PANTHER" id="PTHR48079">
    <property type="entry name" value="PROTEIN YEEZ"/>
    <property type="match status" value="1"/>
</dbReference>
<comment type="caution">
    <text evidence="2">The sequence shown here is derived from an EMBL/GenBank/DDBJ whole genome shotgun (WGS) entry which is preliminary data.</text>
</comment>
<feature type="domain" description="NAD-dependent epimerase/dehydratase" evidence="1">
    <location>
        <begin position="3"/>
        <end position="215"/>
    </location>
</feature>
<sequence length="295" mass="31469">MRVFVTGASGFVGSAIVKELLQAGHRVLGMVRSDSAAEELAKTGAEVYRGNLEDLESIQKGTAGCDAVIHTAFNHDFSRFKANCEDDRKVILALGEALAGSARPLVITSGVGLLSYGRPVTEDDKPAGSDIIPRAASEEAANAVAEKGVNSYIVRLPPTVHGKGDHGFVPIVIGIAKEKGESAYIGEGSNQWAAVHRLDAAVLYRLIIEKQPAQRIFHAVAEGGIPFNKIATAIGKGLNLPTVSKEGKDAEDYFGWFTHFAKIDCPASGEQTRWSLGWEPGQQGLLEDLVPGIYF</sequence>
<proteinExistence type="predicted"/>
<reference evidence="2 3" key="1">
    <citation type="submission" date="2023-07" db="EMBL/GenBank/DDBJ databases">
        <authorList>
            <person name="Lian W.-H."/>
        </authorList>
    </citation>
    <scope>NUCLEOTIDE SEQUENCE [LARGE SCALE GENOMIC DNA]</scope>
    <source>
        <strain evidence="2 3">SYSU DXS3180</strain>
    </source>
</reference>
<dbReference type="Gene3D" id="3.40.50.720">
    <property type="entry name" value="NAD(P)-binding Rossmann-like Domain"/>
    <property type="match status" value="1"/>
</dbReference>
<organism evidence="2 3">
    <name type="scientific">Danxiaibacter flavus</name>
    <dbReference type="NCBI Taxonomy" id="3049108"/>
    <lineage>
        <taxon>Bacteria</taxon>
        <taxon>Pseudomonadati</taxon>
        <taxon>Bacteroidota</taxon>
        <taxon>Chitinophagia</taxon>
        <taxon>Chitinophagales</taxon>
        <taxon>Chitinophagaceae</taxon>
        <taxon>Danxiaibacter</taxon>
    </lineage>
</organism>
<dbReference type="SUPFAM" id="SSF51735">
    <property type="entry name" value="NAD(P)-binding Rossmann-fold domains"/>
    <property type="match status" value="1"/>
</dbReference>
<protein>
    <submittedName>
        <fullName evidence="2">SDR family oxidoreductase</fullName>
    </submittedName>
</protein>
<accession>A0ABV3ZKG9</accession>
<dbReference type="EMBL" id="JAULBC010000006">
    <property type="protein sequence ID" value="MEX6689596.1"/>
    <property type="molecule type" value="Genomic_DNA"/>
</dbReference>
<evidence type="ECO:0000259" key="1">
    <source>
        <dbReference type="Pfam" id="PF01370"/>
    </source>
</evidence>
<dbReference type="CDD" id="cd05262">
    <property type="entry name" value="SDR_a7"/>
    <property type="match status" value="1"/>
</dbReference>
<dbReference type="InterPro" id="IPR051783">
    <property type="entry name" value="NAD(P)-dependent_oxidoreduct"/>
</dbReference>